<organism evidence="6 7">
    <name type="scientific">Marchantia polymorpha</name>
    <name type="common">Common liverwort</name>
    <name type="synonym">Marchantia aquatica</name>
    <dbReference type="NCBI Taxonomy" id="3197"/>
    <lineage>
        <taxon>Eukaryota</taxon>
        <taxon>Viridiplantae</taxon>
        <taxon>Streptophyta</taxon>
        <taxon>Embryophyta</taxon>
        <taxon>Marchantiophyta</taxon>
        <taxon>Marchantiopsida</taxon>
        <taxon>Marchantiidae</taxon>
        <taxon>Marchantiales</taxon>
        <taxon>Marchantiaceae</taxon>
        <taxon>Marchantia</taxon>
    </lineage>
</organism>
<dbReference type="Gramene" id="Mp7g09390.1">
    <property type="protein sequence ID" value="Mp7g09390.1.cds"/>
    <property type="gene ID" value="Mp7g09390"/>
</dbReference>
<dbReference type="PROSITE" id="PS50158">
    <property type="entry name" value="ZF_CCHC"/>
    <property type="match status" value="1"/>
</dbReference>
<dbReference type="InterPro" id="IPR036875">
    <property type="entry name" value="Znf_CCHC_sf"/>
</dbReference>
<evidence type="ECO:0000313" key="6">
    <source>
        <dbReference type="EMBL" id="PTQ35885.1"/>
    </source>
</evidence>
<dbReference type="Proteomes" id="UP000244005">
    <property type="component" value="Unassembled WGS sequence"/>
</dbReference>
<dbReference type="PANTHER" id="PTHR34210:SF3">
    <property type="entry name" value="CCHC-TYPE DOMAIN-CONTAINING PROTEIN"/>
    <property type="match status" value="1"/>
</dbReference>
<feature type="compositionally biased region" description="Polar residues" evidence="4">
    <location>
        <begin position="499"/>
        <end position="517"/>
    </location>
</feature>
<evidence type="ECO:0000256" key="4">
    <source>
        <dbReference type="SAM" id="MobiDB-lite"/>
    </source>
</evidence>
<feature type="compositionally biased region" description="Gly residues" evidence="4">
    <location>
        <begin position="217"/>
        <end position="226"/>
    </location>
</feature>
<dbReference type="SMART" id="SM00322">
    <property type="entry name" value="KH"/>
    <property type="match status" value="1"/>
</dbReference>
<dbReference type="InterPro" id="IPR004087">
    <property type="entry name" value="KH_dom"/>
</dbReference>
<dbReference type="EMBL" id="KZ772740">
    <property type="protein sequence ID" value="PTQ35885.1"/>
    <property type="molecule type" value="Genomic_DNA"/>
</dbReference>
<evidence type="ECO:0000259" key="5">
    <source>
        <dbReference type="PROSITE" id="PS50158"/>
    </source>
</evidence>
<dbReference type="PROSITE" id="PS50084">
    <property type="entry name" value="KH_TYPE_1"/>
    <property type="match status" value="1"/>
</dbReference>
<reference evidence="7" key="1">
    <citation type="journal article" date="2017" name="Cell">
        <title>Insights into land plant evolution garnered from the Marchantia polymorpha genome.</title>
        <authorList>
            <person name="Bowman J.L."/>
            <person name="Kohchi T."/>
            <person name="Yamato K.T."/>
            <person name="Jenkins J."/>
            <person name="Shu S."/>
            <person name="Ishizaki K."/>
            <person name="Yamaoka S."/>
            <person name="Nishihama R."/>
            <person name="Nakamura Y."/>
            <person name="Berger F."/>
            <person name="Adam C."/>
            <person name="Aki S.S."/>
            <person name="Althoff F."/>
            <person name="Araki T."/>
            <person name="Arteaga-Vazquez M.A."/>
            <person name="Balasubrmanian S."/>
            <person name="Barry K."/>
            <person name="Bauer D."/>
            <person name="Boehm C.R."/>
            <person name="Briginshaw L."/>
            <person name="Caballero-Perez J."/>
            <person name="Catarino B."/>
            <person name="Chen F."/>
            <person name="Chiyoda S."/>
            <person name="Chovatia M."/>
            <person name="Davies K.M."/>
            <person name="Delmans M."/>
            <person name="Demura T."/>
            <person name="Dierschke T."/>
            <person name="Dolan L."/>
            <person name="Dorantes-Acosta A.E."/>
            <person name="Eklund D.M."/>
            <person name="Florent S.N."/>
            <person name="Flores-Sandoval E."/>
            <person name="Fujiyama A."/>
            <person name="Fukuzawa H."/>
            <person name="Galik B."/>
            <person name="Grimanelli D."/>
            <person name="Grimwood J."/>
            <person name="Grossniklaus U."/>
            <person name="Hamada T."/>
            <person name="Haseloff J."/>
            <person name="Hetherington A.J."/>
            <person name="Higo A."/>
            <person name="Hirakawa Y."/>
            <person name="Hundley H.N."/>
            <person name="Ikeda Y."/>
            <person name="Inoue K."/>
            <person name="Inoue S.I."/>
            <person name="Ishida S."/>
            <person name="Jia Q."/>
            <person name="Kakita M."/>
            <person name="Kanazawa T."/>
            <person name="Kawai Y."/>
            <person name="Kawashima T."/>
            <person name="Kennedy M."/>
            <person name="Kinose K."/>
            <person name="Kinoshita T."/>
            <person name="Kohara Y."/>
            <person name="Koide E."/>
            <person name="Komatsu K."/>
            <person name="Kopischke S."/>
            <person name="Kubo M."/>
            <person name="Kyozuka J."/>
            <person name="Lagercrantz U."/>
            <person name="Lin S.S."/>
            <person name="Lindquist E."/>
            <person name="Lipzen A.M."/>
            <person name="Lu C.W."/>
            <person name="De Luna E."/>
            <person name="Martienssen R.A."/>
            <person name="Minamino N."/>
            <person name="Mizutani M."/>
            <person name="Mizutani M."/>
            <person name="Mochizuki N."/>
            <person name="Monte I."/>
            <person name="Mosher R."/>
            <person name="Nagasaki H."/>
            <person name="Nakagami H."/>
            <person name="Naramoto S."/>
            <person name="Nishitani K."/>
            <person name="Ohtani M."/>
            <person name="Okamoto T."/>
            <person name="Okumura M."/>
            <person name="Phillips J."/>
            <person name="Pollak B."/>
            <person name="Reinders A."/>
            <person name="Rovekamp M."/>
            <person name="Sano R."/>
            <person name="Sawa S."/>
            <person name="Schmid M.W."/>
            <person name="Shirakawa M."/>
            <person name="Solano R."/>
            <person name="Spunde A."/>
            <person name="Suetsugu N."/>
            <person name="Sugano S."/>
            <person name="Sugiyama A."/>
            <person name="Sun R."/>
            <person name="Suzuki Y."/>
            <person name="Takenaka M."/>
            <person name="Takezawa D."/>
            <person name="Tomogane H."/>
            <person name="Tsuzuki M."/>
            <person name="Ueda T."/>
            <person name="Umeda M."/>
            <person name="Ward J.M."/>
            <person name="Watanabe Y."/>
            <person name="Yazaki K."/>
            <person name="Yokoyama R."/>
            <person name="Yoshitake Y."/>
            <person name="Yotsui I."/>
            <person name="Zachgo S."/>
            <person name="Schmutz J."/>
        </authorList>
    </citation>
    <scope>NUCLEOTIDE SEQUENCE [LARGE SCALE GENOMIC DNA]</scope>
    <source>
        <strain evidence="7">Tak-1</strain>
    </source>
</reference>
<keyword evidence="2" id="KW-0694">RNA-binding</keyword>
<feature type="compositionally biased region" description="Acidic residues" evidence="4">
    <location>
        <begin position="1"/>
        <end position="11"/>
    </location>
</feature>
<feature type="coiled-coil region" evidence="3">
    <location>
        <begin position="388"/>
        <end position="419"/>
    </location>
</feature>
<protein>
    <recommendedName>
        <fullName evidence="5">CCHC-type domain-containing protein</fullName>
    </recommendedName>
</protein>
<accession>A0A2R6WPW1</accession>
<feature type="domain" description="CCHC-type" evidence="5">
    <location>
        <begin position="101"/>
        <end position="115"/>
    </location>
</feature>
<dbReference type="GO" id="GO:0003723">
    <property type="term" value="F:RNA binding"/>
    <property type="evidence" value="ECO:0007669"/>
    <property type="project" value="UniProtKB-UniRule"/>
</dbReference>
<dbReference type="InterPro" id="IPR004088">
    <property type="entry name" value="KH_dom_type_1"/>
</dbReference>
<dbReference type="InterPro" id="IPR036612">
    <property type="entry name" value="KH_dom_type_1_sf"/>
</dbReference>
<sequence>MADSQDDDRDEEWFKEVYGREYTGPPRPSRDNPRDDSKVKKRPGANASVDHAGDGSDEEDEPRDPNAVPTDFTSREAKVWEAKAKAVERNWKRRKEEELTCRICGEVGHFAQGCPTTLGGNRKPGEVIERIPLRDKRLKPRIIGTGGAVIQGIEKDTGCRLKLEDNLATGNGAFYVRISGPDRITVIKAVEVVNKLVEQVEDEWKQPPPPPMRRPHGGGGGGGGSYRGSNVNPLIAAQMQHIAVQRLQHAAPNLGPLGPPPPMDEDKRTIEHIASQLEARRQWEAVSGSTQNLNGSGASPPFSYKDGRGASGGGSLSSYSGKGSGSEGGYYHNKNMDNGPYQSGGGSLPEHEQDLDGGYEEKGLHAQTLEELEQRFLQETMELTKDQNVEEDKEKAKHRERMNEIHEQYQQKMTILRSKHTKQREDFLRHELQIRHQQYQQQTGYGMYYGGGGGTVPSSRGGPYNGNSFDRGANSASPENVQGHMGMYDSYKDGGMPYSNNVSHSYSRKQQGYESSKNYGNQGYDNGGGYAFGNSQGHPAYG</sequence>
<evidence type="ECO:0000313" key="7">
    <source>
        <dbReference type="Proteomes" id="UP000244005"/>
    </source>
</evidence>
<feature type="compositionally biased region" description="Polar residues" evidence="4">
    <location>
        <begin position="288"/>
        <end position="297"/>
    </location>
</feature>
<evidence type="ECO:0000256" key="2">
    <source>
        <dbReference type="PROSITE-ProRule" id="PRU00117"/>
    </source>
</evidence>
<keyword evidence="3" id="KW-0175">Coiled coil</keyword>
<dbReference type="InterPro" id="IPR001878">
    <property type="entry name" value="Znf_CCHC"/>
</dbReference>
<dbReference type="SUPFAM" id="SSF57756">
    <property type="entry name" value="Retrovirus zinc finger-like domains"/>
    <property type="match status" value="1"/>
</dbReference>
<dbReference type="GO" id="GO:0008270">
    <property type="term" value="F:zinc ion binding"/>
    <property type="evidence" value="ECO:0007669"/>
    <property type="project" value="UniProtKB-KW"/>
</dbReference>
<gene>
    <name evidence="6" type="ORF">MARPO_0068s0092</name>
</gene>
<feature type="region of interest" description="Disordered" evidence="4">
    <location>
        <begin position="1"/>
        <end position="74"/>
    </location>
</feature>
<dbReference type="PANTHER" id="PTHR34210">
    <property type="entry name" value="OS01G0252900 PROTEIN"/>
    <property type="match status" value="1"/>
</dbReference>
<feature type="region of interest" description="Disordered" evidence="4">
    <location>
        <begin position="288"/>
        <end position="357"/>
    </location>
</feature>
<feature type="compositionally biased region" description="Polar residues" evidence="4">
    <location>
        <begin position="533"/>
        <end position="542"/>
    </location>
</feature>
<dbReference type="SUPFAM" id="SSF54791">
    <property type="entry name" value="Eukaryotic type KH-domain (KH-domain type I)"/>
    <property type="match status" value="1"/>
</dbReference>
<dbReference type="OMA" id="AQSKSPC"/>
<proteinExistence type="predicted"/>
<keyword evidence="1" id="KW-0863">Zinc-finger</keyword>
<feature type="region of interest" description="Disordered" evidence="4">
    <location>
        <begin position="499"/>
        <end position="542"/>
    </location>
</feature>
<dbReference type="SMART" id="SM00343">
    <property type="entry name" value="ZnF_C2HC"/>
    <property type="match status" value="1"/>
</dbReference>
<keyword evidence="7" id="KW-1185">Reference proteome</keyword>
<dbReference type="AlphaFoldDB" id="A0A2R6WPW1"/>
<keyword evidence="1" id="KW-0479">Metal-binding</keyword>
<dbReference type="Pfam" id="PF00013">
    <property type="entry name" value="KH_1"/>
    <property type="match status" value="1"/>
</dbReference>
<dbReference type="Gene3D" id="4.10.60.10">
    <property type="entry name" value="Zinc finger, CCHC-type"/>
    <property type="match status" value="1"/>
</dbReference>
<feature type="region of interest" description="Disordered" evidence="4">
    <location>
        <begin position="201"/>
        <end position="227"/>
    </location>
</feature>
<keyword evidence="1" id="KW-0862">Zinc</keyword>
<evidence type="ECO:0000256" key="3">
    <source>
        <dbReference type="SAM" id="Coils"/>
    </source>
</evidence>
<dbReference type="Gene3D" id="3.30.1370.10">
    <property type="entry name" value="K Homology domain, type 1"/>
    <property type="match status" value="1"/>
</dbReference>
<name>A0A2R6WPW1_MARPO</name>
<feature type="compositionally biased region" description="Basic and acidic residues" evidence="4">
    <location>
        <begin position="28"/>
        <end position="38"/>
    </location>
</feature>
<evidence type="ECO:0000256" key="1">
    <source>
        <dbReference type="PROSITE-ProRule" id="PRU00047"/>
    </source>
</evidence>
<dbReference type="OrthoDB" id="2020539at2759"/>